<evidence type="ECO:0000256" key="1">
    <source>
        <dbReference type="SAM" id="MobiDB-lite"/>
    </source>
</evidence>
<proteinExistence type="predicted"/>
<feature type="compositionally biased region" description="Basic and acidic residues" evidence="1">
    <location>
        <begin position="151"/>
        <end position="161"/>
    </location>
</feature>
<dbReference type="InterPro" id="IPR050730">
    <property type="entry name" value="UBX_domain-protein"/>
</dbReference>
<evidence type="ECO:0008006" key="3">
    <source>
        <dbReference type="Google" id="ProtNLM"/>
    </source>
</evidence>
<dbReference type="SUPFAM" id="SSF54236">
    <property type="entry name" value="Ubiquitin-like"/>
    <property type="match status" value="1"/>
</dbReference>
<gene>
    <name evidence="2" type="ORF">PPAR1163_LOCUS17318</name>
</gene>
<feature type="compositionally biased region" description="Low complexity" evidence="1">
    <location>
        <begin position="34"/>
        <end position="47"/>
    </location>
</feature>
<dbReference type="AlphaFoldDB" id="A0A7S1U7C7"/>
<dbReference type="InterPro" id="IPR029071">
    <property type="entry name" value="Ubiquitin-like_domsf"/>
</dbReference>
<dbReference type="EMBL" id="HBGJ01027206">
    <property type="protein sequence ID" value="CAD9258945.1"/>
    <property type="molecule type" value="Transcribed_RNA"/>
</dbReference>
<accession>A0A7S1U7C7</accession>
<sequence length="345" mass="37295">MKRLSKLVVHLAYAWSSRRREAVEAQAQLAALRAEAAAAAGDSPDSPDGGDGKRSALDVELKVESARAQARAEADKRPFFSLLSARRSHMDTPTIRRCIATAMAKPRAARPSALDASAFAAADRPGFSIARVPRVSLPLSDVAAHLPADSRASETADERQRPRPRPPVTAAQSLREEQDAAFAASLATDRERARLWEEEMAELALRQELAEEREAVFQVTVAEADAELAAAPEPDGRDGVTRIQVLAPQGRFRRRFRTGDTLALLRAYLIVAVRPEAPAWTVVDSVTRRPVMTFRKSALWQGGDAWAGSGADAAQTLAAAQLAPSATLLLTEEEAVEEEDVDAYS</sequence>
<reference evidence="2" key="1">
    <citation type="submission" date="2021-01" db="EMBL/GenBank/DDBJ databases">
        <authorList>
            <person name="Corre E."/>
            <person name="Pelletier E."/>
            <person name="Niang G."/>
            <person name="Scheremetjew M."/>
            <person name="Finn R."/>
            <person name="Kale V."/>
            <person name="Holt S."/>
            <person name="Cochrane G."/>
            <person name="Meng A."/>
            <person name="Brown T."/>
            <person name="Cohen L."/>
        </authorList>
    </citation>
    <scope>NUCLEOTIDE SEQUENCE</scope>
    <source>
        <strain evidence="2">CCMP2877</strain>
    </source>
</reference>
<evidence type="ECO:0000313" key="2">
    <source>
        <dbReference type="EMBL" id="CAD9258945.1"/>
    </source>
</evidence>
<name>A0A7S1U7C7_9STRA</name>
<feature type="region of interest" description="Disordered" evidence="1">
    <location>
        <begin position="146"/>
        <end position="173"/>
    </location>
</feature>
<feature type="region of interest" description="Disordered" evidence="1">
    <location>
        <begin position="34"/>
        <end position="56"/>
    </location>
</feature>
<protein>
    <recommendedName>
        <fullName evidence="3">UBX domain-containing protein</fullName>
    </recommendedName>
</protein>
<dbReference type="Gene3D" id="3.10.20.90">
    <property type="entry name" value="Phosphatidylinositol 3-kinase Catalytic Subunit, Chain A, domain 1"/>
    <property type="match status" value="1"/>
</dbReference>
<dbReference type="PANTHER" id="PTHR23322">
    <property type="entry name" value="FAS-ASSOCIATED PROTEIN"/>
    <property type="match status" value="1"/>
</dbReference>
<organism evidence="2">
    <name type="scientific">Phaeomonas parva</name>
    <dbReference type="NCBI Taxonomy" id="124430"/>
    <lineage>
        <taxon>Eukaryota</taxon>
        <taxon>Sar</taxon>
        <taxon>Stramenopiles</taxon>
        <taxon>Ochrophyta</taxon>
        <taxon>Pinguiophyceae</taxon>
        <taxon>Pinguiochrysidales</taxon>
        <taxon>Pinguiochrysidaceae</taxon>
        <taxon>Phaeomonas</taxon>
    </lineage>
</organism>